<organism evidence="3 4">
    <name type="scientific">Symbiodinium natans</name>
    <dbReference type="NCBI Taxonomy" id="878477"/>
    <lineage>
        <taxon>Eukaryota</taxon>
        <taxon>Sar</taxon>
        <taxon>Alveolata</taxon>
        <taxon>Dinophyceae</taxon>
        <taxon>Suessiales</taxon>
        <taxon>Symbiodiniaceae</taxon>
        <taxon>Symbiodinium</taxon>
    </lineage>
</organism>
<comment type="caution">
    <text evidence="3">The sequence shown here is derived from an EMBL/GenBank/DDBJ whole genome shotgun (WGS) entry which is preliminary data.</text>
</comment>
<sequence>MILPYSRYNVGNTVIGLASLAVLGLESRIADERRQLDITAASQLRTIEDRLRLAEENARQRLHGDASKPGTKAAANLSKAVADLDARCESVRVTVGAVQSGLAEVQQKQAKTAEVEALVAQAREELRRECQERKAEGSQLSMQLVEHAERLEWAEQQRVKASNELLQEVMDTRSELKREMRDREEGNAKVIGHLRDEAARREEALQREVALVPFCEPGLELFAWVEWGSETFPMSFPVIAKTSSLAEFRILRWSKAGWWWAKKVSGGQQGWIYSSQMGPKMCTECREKVQSLKEEQPGEVQGPQLPTPEELDQFGEEEEGLWPPLPPMDGPTEVWPPLPPGSPPRAAASDPASREDSAFEVDYAQTLSFRGDGRVVPKPQDFDHMMRQADYYFDYKGWTDSRNTGTSGKKRGAAKAKVKATGDGGMKRRR</sequence>
<keyword evidence="4" id="KW-1185">Reference proteome</keyword>
<feature type="compositionally biased region" description="Acidic residues" evidence="2">
    <location>
        <begin position="309"/>
        <end position="320"/>
    </location>
</feature>
<name>A0A812Q520_9DINO</name>
<dbReference type="Proteomes" id="UP000604046">
    <property type="component" value="Unassembled WGS sequence"/>
</dbReference>
<protein>
    <submittedName>
        <fullName evidence="3">Uncharacterized protein</fullName>
    </submittedName>
</protein>
<keyword evidence="1" id="KW-0175">Coiled coil</keyword>
<feature type="compositionally biased region" description="Pro residues" evidence="2">
    <location>
        <begin position="323"/>
        <end position="343"/>
    </location>
</feature>
<dbReference type="EMBL" id="CAJNDS010002189">
    <property type="protein sequence ID" value="CAE7364813.1"/>
    <property type="molecule type" value="Genomic_DNA"/>
</dbReference>
<gene>
    <name evidence="3" type="ORF">SNAT2548_LOCUS19754</name>
</gene>
<feature type="coiled-coil region" evidence="1">
    <location>
        <begin position="105"/>
        <end position="179"/>
    </location>
</feature>
<reference evidence="3" key="1">
    <citation type="submission" date="2021-02" db="EMBL/GenBank/DDBJ databases">
        <authorList>
            <person name="Dougan E. K."/>
            <person name="Rhodes N."/>
            <person name="Thang M."/>
            <person name="Chan C."/>
        </authorList>
    </citation>
    <scope>NUCLEOTIDE SEQUENCE</scope>
</reference>
<feature type="compositionally biased region" description="Basic residues" evidence="2">
    <location>
        <begin position="408"/>
        <end position="418"/>
    </location>
</feature>
<dbReference type="AlphaFoldDB" id="A0A812Q520"/>
<evidence type="ECO:0000313" key="4">
    <source>
        <dbReference type="Proteomes" id="UP000604046"/>
    </source>
</evidence>
<evidence type="ECO:0000313" key="3">
    <source>
        <dbReference type="EMBL" id="CAE7364813.1"/>
    </source>
</evidence>
<evidence type="ECO:0000256" key="2">
    <source>
        <dbReference type="SAM" id="MobiDB-lite"/>
    </source>
</evidence>
<proteinExistence type="predicted"/>
<accession>A0A812Q520</accession>
<feature type="region of interest" description="Disordered" evidence="2">
    <location>
        <begin position="396"/>
        <end position="430"/>
    </location>
</feature>
<evidence type="ECO:0000256" key="1">
    <source>
        <dbReference type="SAM" id="Coils"/>
    </source>
</evidence>
<dbReference type="OrthoDB" id="438640at2759"/>
<feature type="region of interest" description="Disordered" evidence="2">
    <location>
        <begin position="288"/>
        <end position="357"/>
    </location>
</feature>